<sequence length="127" mass="13370">EVNECLFDVHSPPIGAGKAVQLEEEEEEEEEVTPTAPFPRSPPSPPTTSTFQLPSPPLTPGSPVTPSAPSPVEGPGTSECVVCMETGSQVIFLPCGHVCCCHGCSGAMQSCPLCRSNISQRVRLYTS</sequence>
<proteinExistence type="predicted"/>
<feature type="non-terminal residue" evidence="8">
    <location>
        <position position="1"/>
    </location>
</feature>
<feature type="compositionally biased region" description="Pro residues" evidence="5">
    <location>
        <begin position="36"/>
        <end position="46"/>
    </location>
</feature>
<dbReference type="Pfam" id="PF13920">
    <property type="entry name" value="zf-C3HC4_3"/>
    <property type="match status" value="1"/>
</dbReference>
<dbReference type="KEGG" id="ncc:104956607"/>
<evidence type="ECO:0000313" key="8">
    <source>
        <dbReference type="RefSeq" id="XP_010782422.1"/>
    </source>
</evidence>
<dbReference type="PROSITE" id="PS50089">
    <property type="entry name" value="ZF_RING_2"/>
    <property type="match status" value="1"/>
</dbReference>
<dbReference type="GO" id="GO:0008270">
    <property type="term" value="F:zinc ion binding"/>
    <property type="evidence" value="ECO:0007669"/>
    <property type="project" value="UniProtKB-KW"/>
</dbReference>
<keyword evidence="2 4" id="KW-0863">Zinc-finger</keyword>
<dbReference type="InterPro" id="IPR051652">
    <property type="entry name" value="MDM2_MDM4_MUL1"/>
</dbReference>
<dbReference type="PANTHER" id="PTHR12183:SF32">
    <property type="entry name" value="MITOCHONDRIAL E3 UBIQUITIN PROTEIN LIGASE 1"/>
    <property type="match status" value="1"/>
</dbReference>
<keyword evidence="7" id="KW-1185">Reference proteome</keyword>
<feature type="domain" description="RING-type" evidence="6">
    <location>
        <begin position="80"/>
        <end position="115"/>
    </location>
</feature>
<evidence type="ECO:0000256" key="2">
    <source>
        <dbReference type="ARBA" id="ARBA00022771"/>
    </source>
</evidence>
<keyword evidence="3" id="KW-0862">Zinc</keyword>
<dbReference type="RefSeq" id="XP_010782422.1">
    <property type="nucleotide sequence ID" value="XM_010784120.1"/>
</dbReference>
<dbReference type="SMART" id="SM00184">
    <property type="entry name" value="RING"/>
    <property type="match status" value="1"/>
</dbReference>
<dbReference type="GO" id="GO:0004842">
    <property type="term" value="F:ubiquitin-protein transferase activity"/>
    <property type="evidence" value="ECO:0007669"/>
    <property type="project" value="TreeGrafter"/>
</dbReference>
<dbReference type="InterPro" id="IPR001841">
    <property type="entry name" value="Znf_RING"/>
</dbReference>
<evidence type="ECO:0000256" key="3">
    <source>
        <dbReference type="ARBA" id="ARBA00022833"/>
    </source>
</evidence>
<keyword evidence="1" id="KW-0479">Metal-binding</keyword>
<feature type="compositionally biased region" description="Acidic residues" evidence="5">
    <location>
        <begin position="22"/>
        <end position="32"/>
    </location>
</feature>
<evidence type="ECO:0000259" key="6">
    <source>
        <dbReference type="PROSITE" id="PS50089"/>
    </source>
</evidence>
<dbReference type="PANTHER" id="PTHR12183">
    <property type="entry name" value="MITOCHONDRIAL UBIQUITIN LIGASE ACTIVATOR OF NFKB 1"/>
    <property type="match status" value="1"/>
</dbReference>
<evidence type="ECO:0000313" key="7">
    <source>
        <dbReference type="Proteomes" id="UP000504611"/>
    </source>
</evidence>
<dbReference type="Gene3D" id="3.30.40.10">
    <property type="entry name" value="Zinc/RING finger domain, C3HC4 (zinc finger)"/>
    <property type="match status" value="1"/>
</dbReference>
<evidence type="ECO:0000256" key="5">
    <source>
        <dbReference type="SAM" id="MobiDB-lite"/>
    </source>
</evidence>
<accession>A0A6I9P2P1</accession>
<dbReference type="GO" id="GO:0016567">
    <property type="term" value="P:protein ubiquitination"/>
    <property type="evidence" value="ECO:0007669"/>
    <property type="project" value="TreeGrafter"/>
</dbReference>
<dbReference type="OrthoDB" id="1711136at2759"/>
<organism evidence="7 8">
    <name type="scientific">Notothenia coriiceps</name>
    <name type="common">black rockcod</name>
    <dbReference type="NCBI Taxonomy" id="8208"/>
    <lineage>
        <taxon>Eukaryota</taxon>
        <taxon>Metazoa</taxon>
        <taxon>Chordata</taxon>
        <taxon>Craniata</taxon>
        <taxon>Vertebrata</taxon>
        <taxon>Euteleostomi</taxon>
        <taxon>Actinopterygii</taxon>
        <taxon>Neopterygii</taxon>
        <taxon>Teleostei</taxon>
        <taxon>Neoteleostei</taxon>
        <taxon>Acanthomorphata</taxon>
        <taxon>Eupercaria</taxon>
        <taxon>Perciformes</taxon>
        <taxon>Notothenioidei</taxon>
        <taxon>Nototheniidae</taxon>
        <taxon>Notothenia</taxon>
    </lineage>
</organism>
<evidence type="ECO:0000256" key="4">
    <source>
        <dbReference type="PROSITE-ProRule" id="PRU00175"/>
    </source>
</evidence>
<name>A0A6I9P2P1_9TELE</name>
<gene>
    <name evidence="8" type="primary">LOC104956607</name>
</gene>
<evidence type="ECO:0000256" key="1">
    <source>
        <dbReference type="ARBA" id="ARBA00022723"/>
    </source>
</evidence>
<dbReference type="GeneID" id="104956607"/>
<dbReference type="Proteomes" id="UP000504611">
    <property type="component" value="Unplaced"/>
</dbReference>
<reference evidence="8" key="1">
    <citation type="submission" date="2025-08" db="UniProtKB">
        <authorList>
            <consortium name="RefSeq"/>
        </authorList>
    </citation>
    <scope>IDENTIFICATION</scope>
    <source>
        <tissue evidence="8">Muscle</tissue>
    </source>
</reference>
<dbReference type="InterPro" id="IPR013083">
    <property type="entry name" value="Znf_RING/FYVE/PHD"/>
</dbReference>
<protein>
    <submittedName>
        <fullName evidence="8">E3 ubiquitin-protein ligase LRSAM1-like</fullName>
    </submittedName>
</protein>
<feature type="region of interest" description="Disordered" evidence="5">
    <location>
        <begin position="1"/>
        <end position="71"/>
    </location>
</feature>
<dbReference type="SUPFAM" id="SSF57850">
    <property type="entry name" value="RING/U-box"/>
    <property type="match status" value="1"/>
</dbReference>
<dbReference type="AlphaFoldDB" id="A0A6I9P2P1"/>